<keyword evidence="2" id="KW-0614">Plasmid</keyword>
<dbReference type="Pfam" id="PF13683">
    <property type="entry name" value="rve_3"/>
    <property type="match status" value="1"/>
</dbReference>
<dbReference type="InterPro" id="IPR036397">
    <property type="entry name" value="RNaseH_sf"/>
</dbReference>
<dbReference type="EMBL" id="CP017782">
    <property type="protein sequence ID" value="AOZ71198.1"/>
    <property type="molecule type" value="Genomic_DNA"/>
</dbReference>
<proteinExistence type="predicted"/>
<dbReference type="SUPFAM" id="SSF53098">
    <property type="entry name" value="Ribonuclease H-like"/>
    <property type="match status" value="1"/>
</dbReference>
<dbReference type="PROSITE" id="PS50994">
    <property type="entry name" value="INTEGRASE"/>
    <property type="match status" value="1"/>
</dbReference>
<protein>
    <recommendedName>
        <fullName evidence="1">Integrase catalytic domain-containing protein</fullName>
    </recommendedName>
</protein>
<dbReference type="InterPro" id="IPR001584">
    <property type="entry name" value="Integrase_cat-core"/>
</dbReference>
<evidence type="ECO:0000313" key="2">
    <source>
        <dbReference type="EMBL" id="AOZ71198.1"/>
    </source>
</evidence>
<evidence type="ECO:0000259" key="1">
    <source>
        <dbReference type="PROSITE" id="PS50994"/>
    </source>
</evidence>
<name>A0A1D9MHF2_9RHOB</name>
<dbReference type="InterPro" id="IPR012337">
    <property type="entry name" value="RNaseH-like_sf"/>
</dbReference>
<dbReference type="AlphaFoldDB" id="A0A1D9MHF2"/>
<gene>
    <name evidence="2" type="ORF">LPB142_17115</name>
</gene>
<dbReference type="GO" id="GO:0003676">
    <property type="term" value="F:nucleic acid binding"/>
    <property type="evidence" value="ECO:0007669"/>
    <property type="project" value="InterPro"/>
</dbReference>
<sequence>MSEDFQSEIKCFGITSSPAFVRQPEGNGVAERAIRTLKEQLLWVRHFVTVEELRHALAAFAARYNASWLRERHGYKTPDQIRAEQKALETDAAKGFKMAA</sequence>
<dbReference type="KEGG" id="rhp:LPB142_17115"/>
<reference evidence="2 3" key="1">
    <citation type="submission" date="2016-10" db="EMBL/GenBank/DDBJ databases">
        <title>Rhodobacter sp. LPB0142, isolated from sea water.</title>
        <authorList>
            <person name="Kim E."/>
            <person name="Yi H."/>
        </authorList>
    </citation>
    <scope>NUCLEOTIDE SEQUENCE [LARGE SCALE GENOMIC DNA]</scope>
    <source>
        <strain evidence="2 3">LPB0142</strain>
        <plasmid evidence="3">Plasmid pej01</plasmid>
    </source>
</reference>
<keyword evidence="3" id="KW-1185">Reference proteome</keyword>
<evidence type="ECO:0000313" key="3">
    <source>
        <dbReference type="Proteomes" id="UP000176562"/>
    </source>
</evidence>
<dbReference type="GO" id="GO:0015074">
    <property type="term" value="P:DNA integration"/>
    <property type="evidence" value="ECO:0007669"/>
    <property type="project" value="InterPro"/>
</dbReference>
<organism evidence="2 3">
    <name type="scientific">Rhodobacter xanthinilyticus</name>
    <dbReference type="NCBI Taxonomy" id="1850250"/>
    <lineage>
        <taxon>Bacteria</taxon>
        <taxon>Pseudomonadati</taxon>
        <taxon>Pseudomonadota</taxon>
        <taxon>Alphaproteobacteria</taxon>
        <taxon>Rhodobacterales</taxon>
        <taxon>Rhodobacter group</taxon>
        <taxon>Rhodobacter</taxon>
    </lineage>
</organism>
<accession>A0A1D9MHF2</accession>
<dbReference type="Gene3D" id="3.30.420.10">
    <property type="entry name" value="Ribonuclease H-like superfamily/Ribonuclease H"/>
    <property type="match status" value="1"/>
</dbReference>
<dbReference type="Proteomes" id="UP000176562">
    <property type="component" value="Plasmid pEJ01"/>
</dbReference>
<geneLocation type="plasmid" evidence="3">
    <name>pej01</name>
</geneLocation>
<feature type="domain" description="Integrase catalytic" evidence="1">
    <location>
        <begin position="1"/>
        <end position="86"/>
    </location>
</feature>